<organism evidence="2 3">
    <name type="scientific">Pseudoalteromonas aurantia 208</name>
    <dbReference type="NCBI Taxonomy" id="1314867"/>
    <lineage>
        <taxon>Bacteria</taxon>
        <taxon>Pseudomonadati</taxon>
        <taxon>Pseudomonadota</taxon>
        <taxon>Gammaproteobacteria</taxon>
        <taxon>Alteromonadales</taxon>
        <taxon>Pseudoalteromonadaceae</taxon>
        <taxon>Pseudoalteromonas</taxon>
    </lineage>
</organism>
<dbReference type="RefSeq" id="WP_192508159.1">
    <property type="nucleotide sequence ID" value="NZ_AQGV01000012.1"/>
</dbReference>
<evidence type="ECO:0008006" key="4">
    <source>
        <dbReference type="Google" id="ProtNLM"/>
    </source>
</evidence>
<proteinExistence type="predicted"/>
<reference evidence="2 3" key="1">
    <citation type="submission" date="2015-03" db="EMBL/GenBank/DDBJ databases">
        <title>Genome sequence of Pseudoalteromonas aurantia.</title>
        <authorList>
            <person name="Xie B.-B."/>
            <person name="Rong J.-C."/>
            <person name="Qin Q.-L."/>
            <person name="Zhang Y.-Z."/>
        </authorList>
    </citation>
    <scope>NUCLEOTIDE SEQUENCE [LARGE SCALE GENOMIC DNA]</scope>
    <source>
        <strain evidence="2 3">208</strain>
    </source>
</reference>
<name>A0ABR9ED89_9GAMM</name>
<feature type="signal peptide" evidence="1">
    <location>
        <begin position="1"/>
        <end position="20"/>
    </location>
</feature>
<accession>A0ABR9ED89</accession>
<dbReference type="Gene3D" id="3.10.450.50">
    <property type="match status" value="1"/>
</dbReference>
<dbReference type="CDD" id="cd00531">
    <property type="entry name" value="NTF2_like"/>
    <property type="match status" value="1"/>
</dbReference>
<protein>
    <recommendedName>
        <fullName evidence="4">DUF4440 domain-containing protein</fullName>
    </recommendedName>
</protein>
<gene>
    <name evidence="2" type="ORF">PAUR_a2691</name>
</gene>
<sequence>MNKFTSLFLLLSPILSMAYAQSSLPTTPTDVHKQWVQAFNEKNISWLCALYKNDAIVQRLDGTVAKGKKELCQDLTLLINSAKSIEMVTAYAVAGEKLTILRSKYMFVLKAANKSEQRVFGSGIEVVQKQNDGTWLIVADHPQGGN</sequence>
<comment type="caution">
    <text evidence="2">The sequence shown here is derived from an EMBL/GenBank/DDBJ whole genome shotgun (WGS) entry which is preliminary data.</text>
</comment>
<evidence type="ECO:0000313" key="2">
    <source>
        <dbReference type="EMBL" id="MBE0368952.1"/>
    </source>
</evidence>
<dbReference type="InterPro" id="IPR032710">
    <property type="entry name" value="NTF2-like_dom_sf"/>
</dbReference>
<keyword evidence="1" id="KW-0732">Signal</keyword>
<dbReference type="Proteomes" id="UP000615755">
    <property type="component" value="Unassembled WGS sequence"/>
</dbReference>
<dbReference type="SUPFAM" id="SSF54427">
    <property type="entry name" value="NTF2-like"/>
    <property type="match status" value="1"/>
</dbReference>
<evidence type="ECO:0000256" key="1">
    <source>
        <dbReference type="SAM" id="SignalP"/>
    </source>
</evidence>
<keyword evidence="3" id="KW-1185">Reference proteome</keyword>
<evidence type="ECO:0000313" key="3">
    <source>
        <dbReference type="Proteomes" id="UP000615755"/>
    </source>
</evidence>
<feature type="chain" id="PRO_5046619611" description="DUF4440 domain-containing protein" evidence="1">
    <location>
        <begin position="21"/>
        <end position="146"/>
    </location>
</feature>
<dbReference type="EMBL" id="AQGV01000012">
    <property type="protein sequence ID" value="MBE0368952.1"/>
    <property type="molecule type" value="Genomic_DNA"/>
</dbReference>